<reference evidence="1" key="1">
    <citation type="submission" date="2017-07" db="EMBL/GenBank/DDBJ databases">
        <title>Taro Niue Genome Assembly and Annotation.</title>
        <authorList>
            <person name="Atibalentja N."/>
            <person name="Keating K."/>
            <person name="Fields C.J."/>
        </authorList>
    </citation>
    <scope>NUCLEOTIDE SEQUENCE</scope>
    <source>
        <strain evidence="1">Niue_2</strain>
        <tissue evidence="1">Leaf</tissue>
    </source>
</reference>
<keyword evidence="2" id="KW-1185">Reference proteome</keyword>
<evidence type="ECO:0000313" key="2">
    <source>
        <dbReference type="Proteomes" id="UP000652761"/>
    </source>
</evidence>
<organism evidence="1 2">
    <name type="scientific">Colocasia esculenta</name>
    <name type="common">Wild taro</name>
    <name type="synonym">Arum esculentum</name>
    <dbReference type="NCBI Taxonomy" id="4460"/>
    <lineage>
        <taxon>Eukaryota</taxon>
        <taxon>Viridiplantae</taxon>
        <taxon>Streptophyta</taxon>
        <taxon>Embryophyta</taxon>
        <taxon>Tracheophyta</taxon>
        <taxon>Spermatophyta</taxon>
        <taxon>Magnoliopsida</taxon>
        <taxon>Liliopsida</taxon>
        <taxon>Araceae</taxon>
        <taxon>Aroideae</taxon>
        <taxon>Colocasieae</taxon>
        <taxon>Colocasia</taxon>
    </lineage>
</organism>
<evidence type="ECO:0000313" key="1">
    <source>
        <dbReference type="EMBL" id="MQL79525.1"/>
    </source>
</evidence>
<protein>
    <submittedName>
        <fullName evidence="1">Uncharacterized protein</fullName>
    </submittedName>
</protein>
<dbReference type="Proteomes" id="UP000652761">
    <property type="component" value="Unassembled WGS sequence"/>
</dbReference>
<proteinExistence type="predicted"/>
<feature type="non-terminal residue" evidence="1">
    <location>
        <position position="77"/>
    </location>
</feature>
<dbReference type="EMBL" id="NMUH01000460">
    <property type="protein sequence ID" value="MQL79525.1"/>
    <property type="molecule type" value="Genomic_DNA"/>
</dbReference>
<sequence length="77" mass="9032">VIGVVVYWTVPHRPESVFHLHRVKNSNTFDAIRVYKSHHFIYARNGVYVPPLGVYKCVTYIYIYNGVFVPPLDLYMT</sequence>
<dbReference type="AlphaFoldDB" id="A0A843U7T8"/>
<gene>
    <name evidence="1" type="ORF">Taro_011956</name>
</gene>
<name>A0A843U7T8_COLES</name>
<comment type="caution">
    <text evidence="1">The sequence shown here is derived from an EMBL/GenBank/DDBJ whole genome shotgun (WGS) entry which is preliminary data.</text>
</comment>
<accession>A0A843U7T8</accession>